<dbReference type="Proteomes" id="UP000679779">
    <property type="component" value="Unassembled WGS sequence"/>
</dbReference>
<feature type="region of interest" description="Disordered" evidence="1">
    <location>
        <begin position="27"/>
        <end position="61"/>
    </location>
</feature>
<sequence length="222" mass="24391">MKSNPFHLRTALGIIAAAAALSLTACSGQNASEPPAAETSGQPVSEQKNDAGAGSVAEKQKTPEEAFYAAYKEGTSDQDKIENMMSRITDLDWKTYRELRKDVPLMDETLGYLYRNRHMIKPEHYKAVFSATRNLDGAGSESYAALVSELFGADKKAAIHALSVMDNPNRRQSVIGMIAYGLSYKDTKQVKDEIAKWQADAALSSTEKEIVQELLKAVDHPY</sequence>
<name>A0A920CDP5_9BACL</name>
<dbReference type="AlphaFoldDB" id="A0A920CDP5"/>
<dbReference type="EMBL" id="BORQ01000005">
    <property type="protein sequence ID" value="GIO33054.1"/>
    <property type="molecule type" value="Genomic_DNA"/>
</dbReference>
<evidence type="ECO:0000256" key="1">
    <source>
        <dbReference type="SAM" id="MobiDB-lite"/>
    </source>
</evidence>
<organism evidence="3 4">
    <name type="scientific">Paenibacillus albilobatus</name>
    <dbReference type="NCBI Taxonomy" id="2716884"/>
    <lineage>
        <taxon>Bacteria</taxon>
        <taxon>Bacillati</taxon>
        <taxon>Bacillota</taxon>
        <taxon>Bacilli</taxon>
        <taxon>Bacillales</taxon>
        <taxon>Paenibacillaceae</taxon>
        <taxon>Paenibacillus</taxon>
    </lineage>
</organism>
<protein>
    <recommendedName>
        <fullName evidence="5">HEAT repeat domain-containing protein</fullName>
    </recommendedName>
</protein>
<accession>A0A920CDP5</accession>
<evidence type="ECO:0008006" key="5">
    <source>
        <dbReference type="Google" id="ProtNLM"/>
    </source>
</evidence>
<keyword evidence="2" id="KW-0732">Signal</keyword>
<feature type="signal peptide" evidence="2">
    <location>
        <begin position="1"/>
        <end position="31"/>
    </location>
</feature>
<dbReference type="RefSeq" id="WP_212958201.1">
    <property type="nucleotide sequence ID" value="NZ_BORQ01000005.1"/>
</dbReference>
<comment type="caution">
    <text evidence="3">The sequence shown here is derived from an EMBL/GenBank/DDBJ whole genome shotgun (WGS) entry which is preliminary data.</text>
</comment>
<proteinExistence type="predicted"/>
<feature type="chain" id="PRO_5039416898" description="HEAT repeat domain-containing protein" evidence="2">
    <location>
        <begin position="32"/>
        <end position="222"/>
    </location>
</feature>
<evidence type="ECO:0000313" key="4">
    <source>
        <dbReference type="Proteomes" id="UP000679779"/>
    </source>
</evidence>
<evidence type="ECO:0000313" key="3">
    <source>
        <dbReference type="EMBL" id="GIO33054.1"/>
    </source>
</evidence>
<keyword evidence="4" id="KW-1185">Reference proteome</keyword>
<reference evidence="3" key="1">
    <citation type="submission" date="2021-03" db="EMBL/GenBank/DDBJ databases">
        <title>Antimicrobial resistance genes in bacteria isolated from Japanese honey, and their potential for conferring macrolide and lincosamide resistance in the American foulbrood pathogen Paenibacillus larvae.</title>
        <authorList>
            <person name="Okamoto M."/>
            <person name="Kumagai M."/>
            <person name="Kanamori H."/>
            <person name="Takamatsu D."/>
        </authorList>
    </citation>
    <scope>NUCLEOTIDE SEQUENCE</scope>
    <source>
        <strain evidence="3">J2TS6</strain>
    </source>
</reference>
<evidence type="ECO:0000256" key="2">
    <source>
        <dbReference type="SAM" id="SignalP"/>
    </source>
</evidence>
<dbReference type="PROSITE" id="PS51257">
    <property type="entry name" value="PROKAR_LIPOPROTEIN"/>
    <property type="match status" value="1"/>
</dbReference>
<gene>
    <name evidence="3" type="ORF">J2TS6_41950</name>
</gene>